<reference evidence="6" key="1">
    <citation type="submission" date="2014-03" db="EMBL/GenBank/DDBJ databases">
        <authorList>
            <person name="Casaregola S."/>
        </authorList>
    </citation>
    <scope>NUCLEOTIDE SEQUENCE [LARGE SCALE GENOMIC DNA]</scope>
    <source>
        <strain evidence="6">CLIB 918</strain>
    </source>
</reference>
<name>A0A0J9X8C5_GEOCN</name>
<dbReference type="OrthoDB" id="73997at2759"/>
<dbReference type="STRING" id="1173061.A0A0J9X8C5"/>
<dbReference type="GO" id="GO:0030488">
    <property type="term" value="P:tRNA methylation"/>
    <property type="evidence" value="ECO:0007669"/>
    <property type="project" value="TreeGrafter"/>
</dbReference>
<protein>
    <submittedName>
        <fullName evidence="6">Similar to Saccharomyces cerevisiae YMR259C TRM732 Interacts with Trm7p for 2'-O-methylation of C32 of substrate tRNAs</fullName>
    </submittedName>
</protein>
<evidence type="ECO:0000256" key="1">
    <source>
        <dbReference type="ARBA" id="ARBA00010409"/>
    </source>
</evidence>
<organism evidence="6 7">
    <name type="scientific">Geotrichum candidum</name>
    <name type="common">Oospora lactis</name>
    <name type="synonym">Dipodascus geotrichum</name>
    <dbReference type="NCBI Taxonomy" id="1173061"/>
    <lineage>
        <taxon>Eukaryota</taxon>
        <taxon>Fungi</taxon>
        <taxon>Dikarya</taxon>
        <taxon>Ascomycota</taxon>
        <taxon>Saccharomycotina</taxon>
        <taxon>Dipodascomycetes</taxon>
        <taxon>Dipodascales</taxon>
        <taxon>Dipodascaceae</taxon>
        <taxon>Geotrichum</taxon>
    </lineage>
</organism>
<feature type="domain" description="tRNA (32-2'-O)-methyltransferase regulator THADA-like C-terminal TPR repeats region" evidence="5">
    <location>
        <begin position="883"/>
        <end position="1032"/>
    </location>
</feature>
<gene>
    <name evidence="6" type="ORF">BN980_GECA05s01220g</name>
</gene>
<dbReference type="InterPro" id="IPR056842">
    <property type="entry name" value="THADA-like_TPR_C"/>
</dbReference>
<dbReference type="PANTHER" id="PTHR14387">
    <property type="entry name" value="THADA/DEATH RECEPTOR INTERACTING PROTEIN"/>
    <property type="match status" value="1"/>
</dbReference>
<dbReference type="Pfam" id="PF26523">
    <property type="entry name" value="Trm732_C"/>
    <property type="match status" value="1"/>
</dbReference>
<keyword evidence="2" id="KW-0819">tRNA processing</keyword>
<evidence type="ECO:0000256" key="2">
    <source>
        <dbReference type="ARBA" id="ARBA00022694"/>
    </source>
</evidence>
<evidence type="ECO:0000313" key="6">
    <source>
        <dbReference type="EMBL" id="CDO53402.1"/>
    </source>
</evidence>
<evidence type="ECO:0000259" key="4">
    <source>
        <dbReference type="Pfam" id="PF25150"/>
    </source>
</evidence>
<accession>A0A0J9X8C5</accession>
<dbReference type="EMBL" id="CCBN010000005">
    <property type="protein sequence ID" value="CDO53402.1"/>
    <property type="molecule type" value="Genomic_DNA"/>
</dbReference>
<dbReference type="InterPro" id="IPR056843">
    <property type="entry name" value="THADA-like_TPR"/>
</dbReference>
<proteinExistence type="inferred from homology"/>
<dbReference type="InterPro" id="IPR016024">
    <property type="entry name" value="ARM-type_fold"/>
</dbReference>
<dbReference type="SUPFAM" id="SSF48371">
    <property type="entry name" value="ARM repeat"/>
    <property type="match status" value="1"/>
</dbReference>
<evidence type="ECO:0000313" key="7">
    <source>
        <dbReference type="Proteomes" id="UP000242525"/>
    </source>
</evidence>
<comment type="similarity">
    <text evidence="1">Belongs to the THADA family.</text>
</comment>
<dbReference type="Pfam" id="PF10350">
    <property type="entry name" value="DUF2428"/>
    <property type="match status" value="1"/>
</dbReference>
<keyword evidence="7" id="KW-1185">Reference proteome</keyword>
<dbReference type="PANTHER" id="PTHR14387:SF0">
    <property type="entry name" value="DUF2428 DOMAIN-CONTAINING PROTEIN"/>
    <property type="match status" value="1"/>
</dbReference>
<evidence type="ECO:0000259" key="3">
    <source>
        <dbReference type="Pfam" id="PF10350"/>
    </source>
</evidence>
<sequence>MSDYSSVEQILAKSKGTPFAEDDLNVIRKYLVATKAPQILELSLKPLADIFEPLLFSTLNCEGLGDYRTLSADTLSVWAQRAVQCCSADESSIKVIGSLLTNESAEQLFTFVCDFWTDSGAALGNALKELFIKLISLLAKVRSRENLISLLHKWTVRILQFPKNQRVLYFTLEILIKHVGGGFVRQQAPSFSSQIFLYMGTNALANPIGKTLNTYFSSLLIESFGNKKASQLTDSEVREWTKLWANDARLALINTKTREHVQTYFLPQIFKKVPQSLKVFVEPFMNVKSDTPEDEISLLVGCLKIGQESNILDLSKEDNNVITSDFLESLFHHKSPSLRINALSLAITSHQVSKPVAPYVFEIFKRSLDNFFVESDPGFRNQFYGFTRQLVFRIRGSSYAMAREAKKNRERGNDQVAEGLEKNIEINREFCSWLVNYLEESIRPGSPYQYIFTGILLITLLVQSGLDENVSSKYYEKQHIPFPFHVSIYNSNIVRLLIDNIANNYEDIRFGVVKILKMAPLPIPYASSYDDIEAISNNVLELISGMRGREGDAGARGAELVFQLYGAFPSNDKVGKDIEFFEKLLSNLEQHVQYAKDDLSVAVREHPIHGYYSALRFIIENISFKTFIKTDEDIKRWKGYVERLTAAIFGIWNTVEAILCHESPEGNMPEELETSFQPSLEAKYGPATQVILSYSWRAVKESTSLLNALLDKIPNNTEIFPNSLVIDSGEVILLQLAGVHHRGAFSSVYPTFISCCKRCNRTKGLEQQPGQWLHENLALIKTKAQYITRRSGGLPYLITAVLAAEKDEKRPLLNSTFNTLYEIAKSPALSSAEEKMDLPQVHAFNCIKALFIETELSSFSSYFVDRALELAIMSFSHPIWAIRNCAVMLFTALQNRLFGTAKVSSSRHIVRTIPAKLFFSKYKTLRQVLLNIQDEYLKNLESENSHVETVFPVLSLLARLEATDAYDGLNDFKPLISVCLKSKIWKIREMAARVYPPLLNEQDIFEFSTSLLNSFDKSNQNGLHGALLAILNIVNKAQERHTENKITGEVQDEAAIPVEFLNSLFSKFDDILVNNKCAETARAYFRILVTIFEYNLEAIKAGQLVDEFKTVFVPYCFADRPRNSSSLNAVERSLQSELAHAALIILFETELYADSGVQKLEFVNSLILHPDYEVQQMVIEFLDANLLKLSIEEASSISAACWKLFTIADWDQVKGPAATIFSKIQNISSSATTSGAETYWDTLYSSISEQATEEINESCLEALGNFTGQLYIKDSAANSENTAKWLKLVKEFSHENLAFPSRQAALNSLLSFIDTIKSVAVTTVTQTYLDALLQLHFFLSDDDEDIRETASDYTSELLSLTFSSTSVYCERRLLAHIAKLALNTTGLADYFAVQAFERFANYSTSSAQLKAALTEDDLLFSFEKQNLYRDELRYARQFFDILKNMESRVELPEYKSRLSAWIKDAEMTEDLAKKLGADKDEVLGLLKDSEVYLALYRVKLAEQL</sequence>
<dbReference type="Pfam" id="PF25150">
    <property type="entry name" value="TPR_Trm732"/>
    <property type="match status" value="1"/>
</dbReference>
<dbReference type="Pfam" id="PF25151">
    <property type="entry name" value="TPR_Trm732_C"/>
    <property type="match status" value="1"/>
</dbReference>
<dbReference type="InterPro" id="IPR051954">
    <property type="entry name" value="tRNA_methyltransferase_THADA"/>
</dbReference>
<feature type="domain" description="DUF2428" evidence="3">
    <location>
        <begin position="640"/>
        <end position="881"/>
    </location>
</feature>
<evidence type="ECO:0000259" key="5">
    <source>
        <dbReference type="Pfam" id="PF25151"/>
    </source>
</evidence>
<feature type="domain" description="tRNA (32-2'-O)-methyltransferase regulator THADA-like TPR repeats region" evidence="4">
    <location>
        <begin position="240"/>
        <end position="509"/>
    </location>
</feature>
<comment type="caution">
    <text evidence="6">The sequence shown here is derived from an EMBL/GenBank/DDBJ whole genome shotgun (WGS) entry which is preliminary data.</text>
</comment>
<dbReference type="GO" id="GO:0005829">
    <property type="term" value="C:cytosol"/>
    <property type="evidence" value="ECO:0007669"/>
    <property type="project" value="TreeGrafter"/>
</dbReference>
<dbReference type="InterPro" id="IPR019442">
    <property type="entry name" value="THADA/TRM732_DUF2428"/>
</dbReference>
<dbReference type="Proteomes" id="UP000242525">
    <property type="component" value="Unassembled WGS sequence"/>
</dbReference>